<keyword evidence="2" id="KW-1185">Reference proteome</keyword>
<dbReference type="EMBL" id="JACIDT010000014">
    <property type="protein sequence ID" value="MBB3927679.1"/>
    <property type="molecule type" value="Genomic_DNA"/>
</dbReference>
<proteinExistence type="predicted"/>
<dbReference type="RefSeq" id="WP_188073145.1">
    <property type="nucleotide sequence ID" value="NZ_BSPS01000074.1"/>
</dbReference>
<evidence type="ECO:0000313" key="1">
    <source>
        <dbReference type="EMBL" id="MBB3927679.1"/>
    </source>
</evidence>
<sequence length="107" mass="11991">MTSFQDRERAFEAKFAHDEEMQFRIIARRNRLLGEWAAAKMGLDAAETDAYAKAVVQADFEEAGDEDVIRKLVGDLTSAGVDIDEAAVRAALDEQTVIARRMFIEPQ</sequence>
<dbReference type="AlphaFoldDB" id="A0A7W6BKN8"/>
<dbReference type="Pfam" id="PF07345">
    <property type="entry name" value="ATPaseInh_sub_z"/>
    <property type="match status" value="1"/>
</dbReference>
<organism evidence="1 2">
    <name type="scientific">Sphingobium jiangsuense</name>
    <dbReference type="NCBI Taxonomy" id="870476"/>
    <lineage>
        <taxon>Bacteria</taxon>
        <taxon>Pseudomonadati</taxon>
        <taxon>Pseudomonadota</taxon>
        <taxon>Alphaproteobacteria</taxon>
        <taxon>Sphingomonadales</taxon>
        <taxon>Sphingomonadaceae</taxon>
        <taxon>Sphingobium</taxon>
    </lineage>
</organism>
<reference evidence="1 2" key="1">
    <citation type="submission" date="2020-08" db="EMBL/GenBank/DDBJ databases">
        <title>Genomic Encyclopedia of Type Strains, Phase IV (KMG-IV): sequencing the most valuable type-strain genomes for metagenomic binning, comparative biology and taxonomic classification.</title>
        <authorList>
            <person name="Goeker M."/>
        </authorList>
    </citation>
    <scope>NUCLEOTIDE SEQUENCE [LARGE SCALE GENOMIC DNA]</scope>
    <source>
        <strain evidence="1 2">DSM 26189</strain>
    </source>
</reference>
<gene>
    <name evidence="1" type="ORF">GGR43_003412</name>
</gene>
<accession>A0A7W6BKN8</accession>
<evidence type="ECO:0008006" key="3">
    <source>
        <dbReference type="Google" id="ProtNLM"/>
    </source>
</evidence>
<dbReference type="Gene3D" id="1.10.790.20">
    <property type="entry name" value="Domain of unknown function DUF1476"/>
    <property type="match status" value="1"/>
</dbReference>
<protein>
    <recommendedName>
        <fullName evidence="3">DUF1476 domain-containing protein</fullName>
    </recommendedName>
</protein>
<dbReference type="PIRSF" id="PIRSF031780">
    <property type="entry name" value="UCP031780"/>
    <property type="match status" value="1"/>
</dbReference>
<name>A0A7W6BKN8_9SPHN</name>
<comment type="caution">
    <text evidence="1">The sequence shown here is derived from an EMBL/GenBank/DDBJ whole genome shotgun (WGS) entry which is preliminary data.</text>
</comment>
<dbReference type="InterPro" id="IPR009945">
    <property type="entry name" value="ATPase_inh_sub_z"/>
</dbReference>
<dbReference type="InterPro" id="IPR038293">
    <property type="entry name" value="ATPase_inh_sub_z_sf"/>
</dbReference>
<dbReference type="Proteomes" id="UP000571950">
    <property type="component" value="Unassembled WGS sequence"/>
</dbReference>
<evidence type="ECO:0000313" key="2">
    <source>
        <dbReference type="Proteomes" id="UP000571950"/>
    </source>
</evidence>